<dbReference type="AlphaFoldDB" id="A0A8H5GRR0"/>
<keyword evidence="1" id="KW-0472">Membrane</keyword>
<gene>
    <name evidence="2" type="ORF">D9758_001117</name>
</gene>
<keyword evidence="1" id="KW-0812">Transmembrane</keyword>
<sequence>MKGASKTPRDKFFLLHPLLTVFLSAFSRQTAILAFLPNIHKGSAEYLGLFLVVTKGIIWFAKFLKKIITLNPGAFLAWAKEYARLMEFQVSLPTSTYWLDIEGSACVEEDAKNLAQVIKLESFEMWNSMSRNGHALLDKLKWVVSDTDIKALVNDLATERKATLISWKEILPAIAEETNRR</sequence>
<protein>
    <submittedName>
        <fullName evidence="2">Uncharacterized protein</fullName>
    </submittedName>
</protein>
<name>A0A8H5GRR0_9AGAR</name>
<organism evidence="2 3">
    <name type="scientific">Tetrapyrgos nigripes</name>
    <dbReference type="NCBI Taxonomy" id="182062"/>
    <lineage>
        <taxon>Eukaryota</taxon>
        <taxon>Fungi</taxon>
        <taxon>Dikarya</taxon>
        <taxon>Basidiomycota</taxon>
        <taxon>Agaricomycotina</taxon>
        <taxon>Agaricomycetes</taxon>
        <taxon>Agaricomycetidae</taxon>
        <taxon>Agaricales</taxon>
        <taxon>Marasmiineae</taxon>
        <taxon>Marasmiaceae</taxon>
        <taxon>Tetrapyrgos</taxon>
    </lineage>
</organism>
<dbReference type="EMBL" id="JAACJM010000012">
    <property type="protein sequence ID" value="KAF5369821.1"/>
    <property type="molecule type" value="Genomic_DNA"/>
</dbReference>
<dbReference type="Proteomes" id="UP000559256">
    <property type="component" value="Unassembled WGS sequence"/>
</dbReference>
<feature type="transmembrane region" description="Helical" evidence="1">
    <location>
        <begin position="43"/>
        <end position="61"/>
    </location>
</feature>
<reference evidence="2 3" key="1">
    <citation type="journal article" date="2020" name="ISME J.">
        <title>Uncovering the hidden diversity of litter-decomposition mechanisms in mushroom-forming fungi.</title>
        <authorList>
            <person name="Floudas D."/>
            <person name="Bentzer J."/>
            <person name="Ahren D."/>
            <person name="Johansson T."/>
            <person name="Persson P."/>
            <person name="Tunlid A."/>
        </authorList>
    </citation>
    <scope>NUCLEOTIDE SEQUENCE [LARGE SCALE GENOMIC DNA]</scope>
    <source>
        <strain evidence="2 3">CBS 291.85</strain>
    </source>
</reference>
<evidence type="ECO:0000313" key="3">
    <source>
        <dbReference type="Proteomes" id="UP000559256"/>
    </source>
</evidence>
<evidence type="ECO:0000313" key="2">
    <source>
        <dbReference type="EMBL" id="KAF5369821.1"/>
    </source>
</evidence>
<comment type="caution">
    <text evidence="2">The sequence shown here is derived from an EMBL/GenBank/DDBJ whole genome shotgun (WGS) entry which is preliminary data.</text>
</comment>
<accession>A0A8H5GRR0</accession>
<keyword evidence="1" id="KW-1133">Transmembrane helix</keyword>
<proteinExistence type="predicted"/>
<evidence type="ECO:0000256" key="1">
    <source>
        <dbReference type="SAM" id="Phobius"/>
    </source>
</evidence>
<keyword evidence="3" id="KW-1185">Reference proteome</keyword>